<feature type="compositionally biased region" description="Low complexity" evidence="1">
    <location>
        <begin position="30"/>
        <end position="58"/>
    </location>
</feature>
<dbReference type="EMBL" id="CP124733">
    <property type="protein sequence ID" value="WHA40306.1"/>
    <property type="molecule type" value="Genomic_DNA"/>
</dbReference>
<name>A0AAF0H5U5_9HYPH</name>
<dbReference type="InterPro" id="IPR018247">
    <property type="entry name" value="EF_Hand_1_Ca_BS"/>
</dbReference>
<organism evidence="3 4">
    <name type="scientific">Agrobacterium larrymoorei</name>
    <dbReference type="NCBI Taxonomy" id="160699"/>
    <lineage>
        <taxon>Bacteria</taxon>
        <taxon>Pseudomonadati</taxon>
        <taxon>Pseudomonadota</taxon>
        <taxon>Alphaproteobacteria</taxon>
        <taxon>Hyphomicrobiales</taxon>
        <taxon>Rhizobiaceae</taxon>
        <taxon>Rhizobium/Agrobacterium group</taxon>
        <taxon>Agrobacterium</taxon>
    </lineage>
</organism>
<sequence>MSTVSSTYNYQYERNLQSLSKSADSTVNYDDSSASTSSTVTKSSSGSALSSDSTDSGSALNQLLSTLMTLVMNLSQGASTETASQDSGQSETDYFNSLDTDGSGSLSQTEFTSARPDDVTEDMANNLFTQLDADGDGALSTEELAAKDAAPNGAPPPPPAEEEDSISSLDTNGDGVVSQAEFLAARPDEVSEEDATNLFSQIDSDGDGTVSQDELEASRRPDGPPPPPPGADDISSDLAAGGLSLDDLISQLEEISKAYQSYGTSEETTSSSITV</sequence>
<proteinExistence type="predicted"/>
<dbReference type="RefSeq" id="WP_137393521.1">
    <property type="nucleotide sequence ID" value="NZ_CP124733.1"/>
</dbReference>
<dbReference type="AlphaFoldDB" id="A0AAF0H5U5"/>
<feature type="region of interest" description="Disordered" evidence="1">
    <location>
        <begin position="199"/>
        <end position="239"/>
    </location>
</feature>
<dbReference type="SMART" id="SM00054">
    <property type="entry name" value="EFh"/>
    <property type="match status" value="3"/>
</dbReference>
<dbReference type="PROSITE" id="PS50222">
    <property type="entry name" value="EF_HAND_2"/>
    <property type="match status" value="2"/>
</dbReference>
<dbReference type="InterPro" id="IPR002048">
    <property type="entry name" value="EF_hand_dom"/>
</dbReference>
<dbReference type="NCBIfam" id="NF041410">
    <property type="entry name" value="XopAW"/>
    <property type="match status" value="1"/>
</dbReference>
<protein>
    <submittedName>
        <fullName evidence="3">XopAW family type III secretion system calcium-binding effector</fullName>
    </submittedName>
</protein>
<feature type="region of interest" description="Disordered" evidence="1">
    <location>
        <begin position="21"/>
        <end position="58"/>
    </location>
</feature>
<feature type="domain" description="EF-hand" evidence="2">
    <location>
        <begin position="190"/>
        <end position="225"/>
    </location>
</feature>
<feature type="region of interest" description="Disordered" evidence="1">
    <location>
        <begin position="76"/>
        <end position="117"/>
    </location>
</feature>
<evidence type="ECO:0000256" key="1">
    <source>
        <dbReference type="SAM" id="MobiDB-lite"/>
    </source>
</evidence>
<dbReference type="Pfam" id="PF13202">
    <property type="entry name" value="EF-hand_5"/>
    <property type="match status" value="2"/>
</dbReference>
<dbReference type="Pfam" id="PF13499">
    <property type="entry name" value="EF-hand_7"/>
    <property type="match status" value="1"/>
</dbReference>
<feature type="domain" description="EF-hand" evidence="2">
    <location>
        <begin position="119"/>
        <end position="154"/>
    </location>
</feature>
<dbReference type="GO" id="GO:0005509">
    <property type="term" value="F:calcium ion binding"/>
    <property type="evidence" value="ECO:0007669"/>
    <property type="project" value="InterPro"/>
</dbReference>
<feature type="region of interest" description="Disordered" evidence="1">
    <location>
        <begin position="130"/>
        <end position="179"/>
    </location>
</feature>
<dbReference type="PANTHER" id="PTHR10827:SF52">
    <property type="entry name" value="IP16409P"/>
    <property type="match status" value="1"/>
</dbReference>
<evidence type="ECO:0000259" key="2">
    <source>
        <dbReference type="PROSITE" id="PS50222"/>
    </source>
</evidence>
<dbReference type="InterPro" id="IPR011992">
    <property type="entry name" value="EF-hand-dom_pair"/>
</dbReference>
<dbReference type="SUPFAM" id="SSF47473">
    <property type="entry name" value="EF-hand"/>
    <property type="match status" value="1"/>
</dbReference>
<feature type="compositionally biased region" description="Polar residues" evidence="1">
    <location>
        <begin position="76"/>
        <end position="112"/>
    </location>
</feature>
<reference evidence="3" key="1">
    <citation type="submission" date="2023-05" db="EMBL/GenBank/DDBJ databases">
        <title>Complete genome sequence of Agrobacterium larrymoorei CFBP5477.</title>
        <authorList>
            <person name="Yen H.-C."/>
            <person name="Chou L."/>
            <person name="Lin Y.-C."/>
            <person name="Lai E.-M."/>
            <person name="Kuo C.-H."/>
        </authorList>
    </citation>
    <scope>NUCLEOTIDE SEQUENCE</scope>
    <source>
        <strain evidence="3">CFBP5477</strain>
    </source>
</reference>
<evidence type="ECO:0000313" key="3">
    <source>
        <dbReference type="EMBL" id="WHA40306.1"/>
    </source>
</evidence>
<gene>
    <name evidence="3" type="primary">xopAW</name>
    <name evidence="3" type="ORF">CFBP5477_010740</name>
</gene>
<accession>A0AAF0H5U5</accession>
<dbReference type="Proteomes" id="UP000298664">
    <property type="component" value="Chromosome Circular"/>
</dbReference>
<evidence type="ECO:0000313" key="4">
    <source>
        <dbReference type="Proteomes" id="UP000298664"/>
    </source>
</evidence>
<dbReference type="PROSITE" id="PS00018">
    <property type="entry name" value="EF_HAND_1"/>
    <property type="match status" value="2"/>
</dbReference>
<dbReference type="Gene3D" id="1.10.238.10">
    <property type="entry name" value="EF-hand"/>
    <property type="match status" value="2"/>
</dbReference>
<dbReference type="PANTHER" id="PTHR10827">
    <property type="entry name" value="RETICULOCALBIN"/>
    <property type="match status" value="1"/>
</dbReference>